<feature type="region of interest" description="Disordered" evidence="1">
    <location>
        <begin position="1"/>
        <end position="23"/>
    </location>
</feature>
<keyword evidence="3" id="KW-1185">Reference proteome</keyword>
<organism evidence="2 3">
    <name type="scientific">Periplaneta americana</name>
    <name type="common">American cockroach</name>
    <name type="synonym">Blatta americana</name>
    <dbReference type="NCBI Taxonomy" id="6978"/>
    <lineage>
        <taxon>Eukaryota</taxon>
        <taxon>Metazoa</taxon>
        <taxon>Ecdysozoa</taxon>
        <taxon>Arthropoda</taxon>
        <taxon>Hexapoda</taxon>
        <taxon>Insecta</taxon>
        <taxon>Pterygota</taxon>
        <taxon>Neoptera</taxon>
        <taxon>Polyneoptera</taxon>
        <taxon>Dictyoptera</taxon>
        <taxon>Blattodea</taxon>
        <taxon>Blattoidea</taxon>
        <taxon>Blattidae</taxon>
        <taxon>Blattinae</taxon>
        <taxon>Periplaneta</taxon>
    </lineage>
</organism>
<gene>
    <name evidence="2" type="ORF">ANN_04836</name>
</gene>
<evidence type="ECO:0000256" key="1">
    <source>
        <dbReference type="SAM" id="MobiDB-lite"/>
    </source>
</evidence>
<comment type="caution">
    <text evidence="2">The sequence shown here is derived from an EMBL/GenBank/DDBJ whole genome shotgun (WGS) entry which is preliminary data.</text>
</comment>
<accession>A0ABQ8T9H6</accession>
<evidence type="ECO:0000313" key="2">
    <source>
        <dbReference type="EMBL" id="KAJ4443186.1"/>
    </source>
</evidence>
<evidence type="ECO:0000313" key="3">
    <source>
        <dbReference type="Proteomes" id="UP001148838"/>
    </source>
</evidence>
<proteinExistence type="predicted"/>
<feature type="compositionally biased region" description="Basic and acidic residues" evidence="1">
    <location>
        <begin position="103"/>
        <end position="119"/>
    </location>
</feature>
<dbReference type="EMBL" id="JAJSOF020000013">
    <property type="protein sequence ID" value="KAJ4443186.1"/>
    <property type="molecule type" value="Genomic_DNA"/>
</dbReference>
<dbReference type="Proteomes" id="UP001148838">
    <property type="component" value="Unassembled WGS sequence"/>
</dbReference>
<name>A0ABQ8T9H6_PERAM</name>
<sequence length="165" mass="18906">MFDKEESKESVKPWEKPWTTEEMRQQSANWNLAGDAGLLRHLQQFSQNLLAQTHATEVALDSLIEQLKATSTDVSNVTNQFLCLANTQFLENRVYDDDDKETPEEKKEESKPKTKEEQEAEVVARVREALALGMSVLDTMFDTVDVPASDSEDEERCLNGFYSYY</sequence>
<protein>
    <submittedName>
        <fullName evidence="2">Uncharacterized protein</fullName>
    </submittedName>
</protein>
<feature type="region of interest" description="Disordered" evidence="1">
    <location>
        <begin position="93"/>
        <end position="119"/>
    </location>
</feature>
<reference evidence="2 3" key="1">
    <citation type="journal article" date="2022" name="Allergy">
        <title>Genome assembly and annotation of Periplaneta americana reveal a comprehensive cockroach allergen profile.</title>
        <authorList>
            <person name="Wang L."/>
            <person name="Xiong Q."/>
            <person name="Saelim N."/>
            <person name="Wang L."/>
            <person name="Nong W."/>
            <person name="Wan A.T."/>
            <person name="Shi M."/>
            <person name="Liu X."/>
            <person name="Cao Q."/>
            <person name="Hui J.H.L."/>
            <person name="Sookrung N."/>
            <person name="Leung T.F."/>
            <person name="Tungtrongchitr A."/>
            <person name="Tsui S.K.W."/>
        </authorList>
    </citation>
    <scope>NUCLEOTIDE SEQUENCE [LARGE SCALE GENOMIC DNA]</scope>
    <source>
        <strain evidence="2">PWHHKU_190912</strain>
    </source>
</reference>